<dbReference type="PANTHER" id="PTHR40076">
    <property type="entry name" value="MEMBRANE PROTEIN-RELATED"/>
    <property type="match status" value="1"/>
</dbReference>
<reference evidence="2 3" key="1">
    <citation type="submission" date="2018-10" db="EMBL/GenBank/DDBJ databases">
        <title>Draft Genome Sequence of Anaerotignum sp. KCTC 15736.</title>
        <authorList>
            <person name="Choi S.H."/>
            <person name="Kim J.S."/>
            <person name="Kang S.W."/>
            <person name="Lee J.S."/>
            <person name="Park S.H."/>
        </authorList>
    </citation>
    <scope>NUCLEOTIDE SEQUENCE [LARGE SCALE GENOMIC DNA]</scope>
    <source>
        <strain evidence="2 3">KCTC 15736</strain>
    </source>
</reference>
<evidence type="ECO:0000256" key="1">
    <source>
        <dbReference type="SAM" id="Phobius"/>
    </source>
</evidence>
<dbReference type="AlphaFoldDB" id="A0A401LGQ3"/>
<dbReference type="OrthoDB" id="9784844at2"/>
<feature type="transmembrane region" description="Helical" evidence="1">
    <location>
        <begin position="188"/>
        <end position="210"/>
    </location>
</feature>
<sequence>MRCAADFRAEARAALKGRWGLAIGIGFLAMVLGGFTGMGLPEITLRFEGGDLQITLEALGQTLHPLDMIAGGTLLVGLGVIIVLGWLVRMLIGMIVTVGYMKFNMDLIDGEIGGVEMLFRYFRQWRTMLAAGLLQAIYILGWTLLFIIPGIIAIYRYSMTSCILAENPEMGANDAITRSKELMKGNKWRLFCMEISFIGWMILSVFTFGIGDLWLTPYRAAAHAAFYRELVPLAQPVAEEMPTEENSISE</sequence>
<dbReference type="Proteomes" id="UP000287361">
    <property type="component" value="Unassembled WGS sequence"/>
</dbReference>
<gene>
    <name evidence="2" type="ORF">KGMB03357_23610</name>
</gene>
<dbReference type="InterPro" id="IPR010380">
    <property type="entry name" value="DUF975"/>
</dbReference>
<name>A0A401LGQ3_9FIRM</name>
<keyword evidence="3" id="KW-1185">Reference proteome</keyword>
<accession>A0A401LGQ3</accession>
<organism evidence="2 3">
    <name type="scientific">Anaerotignum faecicola</name>
    <dbReference type="NCBI Taxonomy" id="2358141"/>
    <lineage>
        <taxon>Bacteria</taxon>
        <taxon>Bacillati</taxon>
        <taxon>Bacillota</taxon>
        <taxon>Clostridia</taxon>
        <taxon>Lachnospirales</taxon>
        <taxon>Anaerotignaceae</taxon>
        <taxon>Anaerotignum</taxon>
    </lineage>
</organism>
<feature type="transmembrane region" description="Helical" evidence="1">
    <location>
        <begin position="127"/>
        <end position="155"/>
    </location>
</feature>
<evidence type="ECO:0000313" key="2">
    <source>
        <dbReference type="EMBL" id="GCB30700.1"/>
    </source>
</evidence>
<comment type="caution">
    <text evidence="2">The sequence shown here is derived from an EMBL/GenBank/DDBJ whole genome shotgun (WGS) entry which is preliminary data.</text>
</comment>
<keyword evidence="1" id="KW-1133">Transmembrane helix</keyword>
<keyword evidence="1" id="KW-0812">Transmembrane</keyword>
<proteinExistence type="predicted"/>
<dbReference type="EMBL" id="BHVZ01000014">
    <property type="protein sequence ID" value="GCB30700.1"/>
    <property type="molecule type" value="Genomic_DNA"/>
</dbReference>
<dbReference type="Pfam" id="PF06161">
    <property type="entry name" value="DUF975"/>
    <property type="match status" value="1"/>
</dbReference>
<keyword evidence="1" id="KW-0472">Membrane</keyword>
<dbReference type="PANTHER" id="PTHR40076:SF1">
    <property type="entry name" value="MEMBRANE PROTEIN"/>
    <property type="match status" value="1"/>
</dbReference>
<protein>
    <submittedName>
        <fullName evidence="2">Membrane protein</fullName>
    </submittedName>
</protein>
<evidence type="ECO:0000313" key="3">
    <source>
        <dbReference type="Proteomes" id="UP000287361"/>
    </source>
</evidence>
<feature type="transmembrane region" description="Helical" evidence="1">
    <location>
        <begin position="69"/>
        <end position="92"/>
    </location>
</feature>
<feature type="transmembrane region" description="Helical" evidence="1">
    <location>
        <begin position="21"/>
        <end position="40"/>
    </location>
</feature>